<comment type="caution">
    <text evidence="1">The sequence shown here is derived from an EMBL/GenBank/DDBJ whole genome shotgun (WGS) entry which is preliminary data.</text>
</comment>
<reference evidence="1" key="1">
    <citation type="journal article" date="2019" name="Nat. Med.">
        <title>A library of human gut bacterial isolates paired with longitudinal multiomics data enables mechanistic microbiome research.</title>
        <authorList>
            <person name="Poyet M."/>
            <person name="Groussin M."/>
            <person name="Gibbons S.M."/>
            <person name="Avila-Pacheco J."/>
            <person name="Jiang X."/>
            <person name="Kearney S.M."/>
            <person name="Perrotta A.R."/>
            <person name="Berdy B."/>
            <person name="Zhao S."/>
            <person name="Lieberman T.D."/>
            <person name="Swanson P.K."/>
            <person name="Smith M."/>
            <person name="Roesemann S."/>
            <person name="Alexander J.E."/>
            <person name="Rich S.A."/>
            <person name="Livny J."/>
            <person name="Vlamakis H."/>
            <person name="Clish C."/>
            <person name="Bullock K."/>
            <person name="Deik A."/>
            <person name="Scott J."/>
            <person name="Pierce K.A."/>
            <person name="Xavier R.J."/>
            <person name="Alm E.J."/>
        </authorList>
    </citation>
    <scope>NUCLEOTIDE SEQUENCE</scope>
    <source>
        <strain evidence="1">BIOML-A4</strain>
    </source>
</reference>
<accession>A0A6G1ZAJ1</accession>
<name>A0A6G1ZAJ1_9BACT</name>
<organism evidence="1">
    <name type="scientific">Parabacteroides goldsteinii</name>
    <dbReference type="NCBI Taxonomy" id="328812"/>
    <lineage>
        <taxon>Bacteria</taxon>
        <taxon>Pseudomonadati</taxon>
        <taxon>Bacteroidota</taxon>
        <taxon>Bacteroidia</taxon>
        <taxon>Bacteroidales</taxon>
        <taxon>Tannerellaceae</taxon>
        <taxon>Parabacteroides</taxon>
    </lineage>
</organism>
<gene>
    <name evidence="1" type="ORF">GKE01_05605</name>
</gene>
<evidence type="ECO:0000313" key="1">
    <source>
        <dbReference type="EMBL" id="MRY10947.1"/>
    </source>
</evidence>
<sequence length="99" mass="11091">MVKVDFLGLKGVFSPFKVAFLGLRNRFSLFEIGLLGLKGGFSLFKVRLLGLGRSLSLVGAFFVFRKLLQKIFHIDKMAGIFRVHLSYNRTGGCHLGKEL</sequence>
<dbReference type="AlphaFoldDB" id="A0A6G1ZAJ1"/>
<dbReference type="RefSeq" id="WP_010800619.1">
    <property type="nucleotide sequence ID" value="NZ_CAJLDJ010000019.1"/>
</dbReference>
<proteinExistence type="predicted"/>
<protein>
    <submittedName>
        <fullName evidence="1">Uncharacterized protein</fullName>
    </submittedName>
</protein>
<dbReference type="EMBL" id="WKLP01000005">
    <property type="protein sequence ID" value="MRY10947.1"/>
    <property type="molecule type" value="Genomic_DNA"/>
</dbReference>